<dbReference type="EMBL" id="UINC01169686">
    <property type="protein sequence ID" value="SVD73346.1"/>
    <property type="molecule type" value="Genomic_DNA"/>
</dbReference>
<dbReference type="AlphaFoldDB" id="A0A382XQM5"/>
<protein>
    <submittedName>
        <fullName evidence="1">Uncharacterized protein</fullName>
    </submittedName>
</protein>
<organism evidence="1">
    <name type="scientific">marine metagenome</name>
    <dbReference type="NCBI Taxonomy" id="408172"/>
    <lineage>
        <taxon>unclassified sequences</taxon>
        <taxon>metagenomes</taxon>
        <taxon>ecological metagenomes</taxon>
    </lineage>
</organism>
<sequence length="85" mass="9350">MAIYTYPGKINSAKLGPYYIFRHARNAGLMSMTGTTKSSGLLEQLAEGPVICAEGYLFELERRGYLQAGAFVPEAVLDHPNVVRQ</sequence>
<proteinExistence type="predicted"/>
<evidence type="ECO:0000313" key="1">
    <source>
        <dbReference type="EMBL" id="SVD73346.1"/>
    </source>
</evidence>
<dbReference type="SUPFAM" id="SSF82282">
    <property type="entry name" value="Homocysteine S-methyltransferase"/>
    <property type="match status" value="1"/>
</dbReference>
<feature type="non-terminal residue" evidence="1">
    <location>
        <position position="85"/>
    </location>
</feature>
<gene>
    <name evidence="1" type="ORF">METZ01_LOCUS426200</name>
</gene>
<reference evidence="1" key="1">
    <citation type="submission" date="2018-05" db="EMBL/GenBank/DDBJ databases">
        <authorList>
            <person name="Lanie J.A."/>
            <person name="Ng W.-L."/>
            <person name="Kazmierczak K.M."/>
            <person name="Andrzejewski T.M."/>
            <person name="Davidsen T.M."/>
            <person name="Wayne K.J."/>
            <person name="Tettelin H."/>
            <person name="Glass J.I."/>
            <person name="Rusch D."/>
            <person name="Podicherti R."/>
            <person name="Tsui H.-C.T."/>
            <person name="Winkler M.E."/>
        </authorList>
    </citation>
    <scope>NUCLEOTIDE SEQUENCE</scope>
</reference>
<dbReference type="InterPro" id="IPR036589">
    <property type="entry name" value="HCY_dom_sf"/>
</dbReference>
<accession>A0A382XQM5</accession>
<name>A0A382XQM5_9ZZZZ</name>